<dbReference type="AlphaFoldDB" id="A0AAV7SMV2"/>
<gene>
    <name evidence="2" type="ORF">NDU88_005845</name>
</gene>
<keyword evidence="3" id="KW-1185">Reference proteome</keyword>
<dbReference type="Proteomes" id="UP001066276">
    <property type="component" value="Chromosome 4_2"/>
</dbReference>
<feature type="region of interest" description="Disordered" evidence="1">
    <location>
        <begin position="1"/>
        <end position="65"/>
    </location>
</feature>
<proteinExistence type="predicted"/>
<evidence type="ECO:0000256" key="1">
    <source>
        <dbReference type="SAM" id="MobiDB-lite"/>
    </source>
</evidence>
<organism evidence="2 3">
    <name type="scientific">Pleurodeles waltl</name>
    <name type="common">Iberian ribbed newt</name>
    <dbReference type="NCBI Taxonomy" id="8319"/>
    <lineage>
        <taxon>Eukaryota</taxon>
        <taxon>Metazoa</taxon>
        <taxon>Chordata</taxon>
        <taxon>Craniata</taxon>
        <taxon>Vertebrata</taxon>
        <taxon>Euteleostomi</taxon>
        <taxon>Amphibia</taxon>
        <taxon>Batrachia</taxon>
        <taxon>Caudata</taxon>
        <taxon>Salamandroidea</taxon>
        <taxon>Salamandridae</taxon>
        <taxon>Pleurodelinae</taxon>
        <taxon>Pleurodeles</taxon>
    </lineage>
</organism>
<protein>
    <submittedName>
        <fullName evidence="2">Uncharacterized protein</fullName>
    </submittedName>
</protein>
<name>A0AAV7SMV2_PLEWA</name>
<comment type="caution">
    <text evidence="2">The sequence shown here is derived from an EMBL/GenBank/DDBJ whole genome shotgun (WGS) entry which is preliminary data.</text>
</comment>
<sequence length="103" mass="10799">MSAGHNSPHVTGRDLSRLPLSPRVLSTQGENSGRGFSRVRGPQGCSSPLATQIGEADPLWQHSAGGSTPVYRQPLCAPTPVRHAELTDQAAIFFGGKTTPPAL</sequence>
<dbReference type="EMBL" id="JANPWB010000008">
    <property type="protein sequence ID" value="KAJ1165417.1"/>
    <property type="molecule type" value="Genomic_DNA"/>
</dbReference>
<evidence type="ECO:0000313" key="2">
    <source>
        <dbReference type="EMBL" id="KAJ1165417.1"/>
    </source>
</evidence>
<feature type="compositionally biased region" description="Low complexity" evidence="1">
    <location>
        <begin position="17"/>
        <end position="26"/>
    </location>
</feature>
<reference evidence="2" key="1">
    <citation type="journal article" date="2022" name="bioRxiv">
        <title>Sequencing and chromosome-scale assembly of the giantPleurodeles waltlgenome.</title>
        <authorList>
            <person name="Brown T."/>
            <person name="Elewa A."/>
            <person name="Iarovenko S."/>
            <person name="Subramanian E."/>
            <person name="Araus A.J."/>
            <person name="Petzold A."/>
            <person name="Susuki M."/>
            <person name="Suzuki K.-i.T."/>
            <person name="Hayashi T."/>
            <person name="Toyoda A."/>
            <person name="Oliveira C."/>
            <person name="Osipova E."/>
            <person name="Leigh N.D."/>
            <person name="Simon A."/>
            <person name="Yun M.H."/>
        </authorList>
    </citation>
    <scope>NUCLEOTIDE SEQUENCE</scope>
    <source>
        <strain evidence="2">20211129_DDA</strain>
        <tissue evidence="2">Liver</tissue>
    </source>
</reference>
<evidence type="ECO:0000313" key="3">
    <source>
        <dbReference type="Proteomes" id="UP001066276"/>
    </source>
</evidence>
<accession>A0AAV7SMV2</accession>